<dbReference type="InterPro" id="IPR050807">
    <property type="entry name" value="TransReg_Diox_bact_type"/>
</dbReference>
<gene>
    <name evidence="3" type="primary">sinR_2</name>
    <name evidence="3" type="ORF">WY13_01895</name>
</gene>
<name>A0A168PI88_9CLOT</name>
<organism evidence="3 4">
    <name type="scientific">Clostridium ljungdahlii</name>
    <dbReference type="NCBI Taxonomy" id="1538"/>
    <lineage>
        <taxon>Bacteria</taxon>
        <taxon>Bacillati</taxon>
        <taxon>Bacillota</taxon>
        <taxon>Clostridia</taxon>
        <taxon>Eubacteriales</taxon>
        <taxon>Clostridiaceae</taxon>
        <taxon>Clostridium</taxon>
    </lineage>
</organism>
<dbReference type="PANTHER" id="PTHR46797">
    <property type="entry name" value="HTH-TYPE TRANSCRIPTIONAL REGULATOR"/>
    <property type="match status" value="1"/>
</dbReference>
<dbReference type="GO" id="GO:0003677">
    <property type="term" value="F:DNA binding"/>
    <property type="evidence" value="ECO:0007669"/>
    <property type="project" value="UniProtKB-KW"/>
</dbReference>
<evidence type="ECO:0000259" key="2">
    <source>
        <dbReference type="PROSITE" id="PS50943"/>
    </source>
</evidence>
<proteinExistence type="predicted"/>
<dbReference type="CDD" id="cd00093">
    <property type="entry name" value="HTH_XRE"/>
    <property type="match status" value="1"/>
</dbReference>
<evidence type="ECO:0000313" key="3">
    <source>
        <dbReference type="EMBL" id="OAA87780.1"/>
    </source>
</evidence>
<evidence type="ECO:0000256" key="1">
    <source>
        <dbReference type="ARBA" id="ARBA00023125"/>
    </source>
</evidence>
<protein>
    <submittedName>
        <fullName evidence="3">HTH-type transcriptional regulator SinR</fullName>
    </submittedName>
</protein>
<dbReference type="GO" id="GO:0003700">
    <property type="term" value="F:DNA-binding transcription factor activity"/>
    <property type="evidence" value="ECO:0007669"/>
    <property type="project" value="TreeGrafter"/>
</dbReference>
<accession>A0A168PI88</accession>
<keyword evidence="1" id="KW-0238">DNA-binding</keyword>
<dbReference type="PROSITE" id="PS50943">
    <property type="entry name" value="HTH_CROC1"/>
    <property type="match status" value="1"/>
</dbReference>
<comment type="caution">
    <text evidence="3">The sequence shown here is derived from an EMBL/GenBank/DDBJ whole genome shotgun (WGS) entry which is preliminary data.</text>
</comment>
<reference evidence="3 4" key="1">
    <citation type="journal article" date="2015" name="Biotechnol. Bioeng.">
        <title>Genome sequence and phenotypic characterization of Caulobacter segnis.</title>
        <authorList>
            <person name="Patel S."/>
            <person name="Fletcher B."/>
            <person name="Scott D.C."/>
            <person name="Ely B."/>
        </authorList>
    </citation>
    <scope>NUCLEOTIDE SEQUENCE [LARGE SCALE GENOMIC DNA]</scope>
    <source>
        <strain evidence="3 4">ERI-2</strain>
    </source>
</reference>
<dbReference type="OrthoDB" id="9814553at2"/>
<sequence>MENTQESFGSLIKYLRKQKGMSLKELSDITNLSCSYISRMETEERVNPTIYCIQKLMAALNIDISTIENLFPFSPEEKIKKDIDTIEDLLLNERYLFGQKEASISVKLSLRELIKILEEYVTKEACDREDETNILQQADNLKKEIRKSI</sequence>
<dbReference type="PANTHER" id="PTHR46797:SF1">
    <property type="entry name" value="METHYLPHOSPHONATE SYNTHASE"/>
    <property type="match status" value="1"/>
</dbReference>
<dbReference type="SMART" id="SM00530">
    <property type="entry name" value="HTH_XRE"/>
    <property type="match status" value="1"/>
</dbReference>
<dbReference type="SUPFAM" id="SSF47413">
    <property type="entry name" value="lambda repressor-like DNA-binding domains"/>
    <property type="match status" value="1"/>
</dbReference>
<evidence type="ECO:0000313" key="4">
    <source>
        <dbReference type="Proteomes" id="UP000077407"/>
    </source>
</evidence>
<feature type="domain" description="HTH cro/C1-type" evidence="2">
    <location>
        <begin position="12"/>
        <end position="67"/>
    </location>
</feature>
<dbReference type="EMBL" id="LITT01000019">
    <property type="protein sequence ID" value="OAA87780.1"/>
    <property type="molecule type" value="Genomic_DNA"/>
</dbReference>
<dbReference type="InterPro" id="IPR001387">
    <property type="entry name" value="Cro/C1-type_HTH"/>
</dbReference>
<dbReference type="PATRIC" id="fig|1538.10.peg.2339"/>
<dbReference type="InterPro" id="IPR010982">
    <property type="entry name" value="Lambda_DNA-bd_dom_sf"/>
</dbReference>
<dbReference type="Pfam" id="PF01381">
    <property type="entry name" value="HTH_3"/>
    <property type="match status" value="1"/>
</dbReference>
<dbReference type="GO" id="GO:0005829">
    <property type="term" value="C:cytosol"/>
    <property type="evidence" value="ECO:0007669"/>
    <property type="project" value="TreeGrafter"/>
</dbReference>
<dbReference type="Proteomes" id="UP000077407">
    <property type="component" value="Unassembled WGS sequence"/>
</dbReference>
<dbReference type="RefSeq" id="WP_063555382.1">
    <property type="nucleotide sequence ID" value="NZ_LITT01000019.1"/>
</dbReference>
<dbReference type="AlphaFoldDB" id="A0A168PI88"/>
<dbReference type="Gene3D" id="1.10.260.40">
    <property type="entry name" value="lambda repressor-like DNA-binding domains"/>
    <property type="match status" value="1"/>
</dbReference>